<dbReference type="AlphaFoldDB" id="A0A074ZIV4"/>
<organism evidence="1 2">
    <name type="scientific">Opisthorchis viverrini</name>
    <name type="common">Southeast Asian liver fluke</name>
    <dbReference type="NCBI Taxonomy" id="6198"/>
    <lineage>
        <taxon>Eukaryota</taxon>
        <taxon>Metazoa</taxon>
        <taxon>Spiralia</taxon>
        <taxon>Lophotrochozoa</taxon>
        <taxon>Platyhelminthes</taxon>
        <taxon>Trematoda</taxon>
        <taxon>Digenea</taxon>
        <taxon>Opisthorchiida</taxon>
        <taxon>Opisthorchiata</taxon>
        <taxon>Opisthorchiidae</taxon>
        <taxon>Opisthorchis</taxon>
    </lineage>
</organism>
<dbReference type="EMBL" id="KL596727">
    <property type="protein sequence ID" value="KER27258.1"/>
    <property type="molecule type" value="Genomic_DNA"/>
</dbReference>
<dbReference type="CTD" id="20319844"/>
<proteinExistence type="predicted"/>
<evidence type="ECO:0000313" key="1">
    <source>
        <dbReference type="EMBL" id="KER27258.1"/>
    </source>
</evidence>
<evidence type="ECO:0000313" key="2">
    <source>
        <dbReference type="Proteomes" id="UP000054324"/>
    </source>
</evidence>
<dbReference type="GeneID" id="20319844"/>
<accession>A0A074ZIV4</accession>
<dbReference type="OrthoDB" id="5584001at2759"/>
<reference evidence="1 2" key="1">
    <citation type="submission" date="2013-11" db="EMBL/GenBank/DDBJ databases">
        <title>Opisthorchis viverrini - life in the bile duct.</title>
        <authorList>
            <person name="Young N.D."/>
            <person name="Nagarajan N."/>
            <person name="Lin S.J."/>
            <person name="Korhonen P.K."/>
            <person name="Jex A.R."/>
            <person name="Hall R.S."/>
            <person name="Safavi-Hemami H."/>
            <person name="Kaewkong W."/>
            <person name="Bertrand D."/>
            <person name="Gao S."/>
            <person name="Seet Q."/>
            <person name="Wongkham S."/>
            <person name="Teh B.T."/>
            <person name="Wongkham C."/>
            <person name="Intapan P.M."/>
            <person name="Maleewong W."/>
            <person name="Yang X."/>
            <person name="Hu M."/>
            <person name="Wang Z."/>
            <person name="Hofmann A."/>
            <person name="Sternberg P.W."/>
            <person name="Tan P."/>
            <person name="Wang J."/>
            <person name="Gasser R.B."/>
        </authorList>
    </citation>
    <scope>NUCLEOTIDE SEQUENCE [LARGE SCALE GENOMIC DNA]</scope>
</reference>
<keyword evidence="2" id="KW-1185">Reference proteome</keyword>
<name>A0A074ZIV4_OPIVI</name>
<dbReference type="Proteomes" id="UP000054324">
    <property type="component" value="Unassembled WGS sequence"/>
</dbReference>
<gene>
    <name evidence="1" type="ORF">T265_05662</name>
</gene>
<protein>
    <submittedName>
        <fullName evidence="1">Uncharacterized protein</fullName>
    </submittedName>
</protein>
<sequence length="261" mass="29603">MPAEQLQTSGQGSKSLICILLTKLNIHLLLERVFLNFPGYSLTINDTERLHKFRKRSHFSIDEKRVCEKKYYSHTSPLREDHYEQEIPVGSRLASLGGRKKAFAAELFIRKCQVNSYGLLNREAKLSYASCLQKLNIRLLFERVFLDFPGNSFTQMQISLYKRREADLRENALLACPISSIHRYTGSSGDASHKIKASSKFVQVVFDGMCPVTTKSQQSSASLHGQLRNTCSSYTAEKIRPASGTSLRNPQTISHFLDYSI</sequence>
<dbReference type="RefSeq" id="XP_009168991.1">
    <property type="nucleotide sequence ID" value="XM_009170727.1"/>
</dbReference>
<dbReference type="KEGG" id="ovi:T265_05662"/>